<organism evidence="7 8">
    <name type="scientific">Sphingomonas alpina</name>
    <dbReference type="NCBI Taxonomy" id="653931"/>
    <lineage>
        <taxon>Bacteria</taxon>
        <taxon>Pseudomonadati</taxon>
        <taxon>Pseudomonadota</taxon>
        <taxon>Alphaproteobacteria</taxon>
        <taxon>Sphingomonadales</taxon>
        <taxon>Sphingomonadaceae</taxon>
        <taxon>Sphingomonas</taxon>
    </lineage>
</organism>
<comment type="subcellular location">
    <subcellularLocation>
        <location evidence="1">Membrane</location>
        <topology evidence="1">Multi-pass membrane protein</topology>
    </subcellularLocation>
</comment>
<dbReference type="KEGG" id="spap:H3Z74_12740"/>
<evidence type="ECO:0000256" key="5">
    <source>
        <dbReference type="SAM" id="Phobius"/>
    </source>
</evidence>
<dbReference type="GO" id="GO:0016020">
    <property type="term" value="C:membrane"/>
    <property type="evidence" value="ECO:0007669"/>
    <property type="project" value="UniProtKB-SubCell"/>
</dbReference>
<feature type="transmembrane region" description="Helical" evidence="5">
    <location>
        <begin position="270"/>
        <end position="292"/>
    </location>
</feature>
<name>A0A7H0LDD4_9SPHN</name>
<evidence type="ECO:0000256" key="2">
    <source>
        <dbReference type="ARBA" id="ARBA00022692"/>
    </source>
</evidence>
<dbReference type="InterPro" id="IPR051533">
    <property type="entry name" value="WaaL-like"/>
</dbReference>
<keyword evidence="7" id="KW-0436">Ligase</keyword>
<reference evidence="7 8" key="1">
    <citation type="submission" date="2020-09" db="EMBL/GenBank/DDBJ databases">
        <title>Sphingomonas sp., a new species isolated from pork steak.</title>
        <authorList>
            <person name="Heidler von Heilborn D."/>
        </authorList>
    </citation>
    <scope>NUCLEOTIDE SEQUENCE [LARGE SCALE GENOMIC DNA]</scope>
    <source>
        <strain evidence="8">S8-3T</strain>
    </source>
</reference>
<proteinExistence type="predicted"/>
<feature type="transmembrane region" description="Helical" evidence="5">
    <location>
        <begin position="59"/>
        <end position="76"/>
    </location>
</feature>
<keyword evidence="2 5" id="KW-0812">Transmembrane</keyword>
<keyword evidence="3 5" id="KW-1133">Transmembrane helix</keyword>
<evidence type="ECO:0000313" key="7">
    <source>
        <dbReference type="EMBL" id="QNQ07687.1"/>
    </source>
</evidence>
<evidence type="ECO:0000256" key="3">
    <source>
        <dbReference type="ARBA" id="ARBA00022989"/>
    </source>
</evidence>
<dbReference type="Pfam" id="PF04932">
    <property type="entry name" value="Wzy_C"/>
    <property type="match status" value="1"/>
</dbReference>
<dbReference type="InterPro" id="IPR007016">
    <property type="entry name" value="O-antigen_ligase-rel_domated"/>
</dbReference>
<dbReference type="PANTHER" id="PTHR37422">
    <property type="entry name" value="TEICHURONIC ACID BIOSYNTHESIS PROTEIN TUAE"/>
    <property type="match status" value="1"/>
</dbReference>
<feature type="transmembrane region" description="Helical" evidence="5">
    <location>
        <begin position="7"/>
        <end position="23"/>
    </location>
</feature>
<evidence type="ECO:0000259" key="6">
    <source>
        <dbReference type="Pfam" id="PF04932"/>
    </source>
</evidence>
<accession>A0A7H0LDD4</accession>
<feature type="transmembrane region" description="Helical" evidence="5">
    <location>
        <begin position="242"/>
        <end position="258"/>
    </location>
</feature>
<feature type="transmembrane region" description="Helical" evidence="5">
    <location>
        <begin position="140"/>
        <end position="160"/>
    </location>
</feature>
<protein>
    <submittedName>
        <fullName evidence="7">O-antigen ligase family protein</fullName>
    </submittedName>
</protein>
<keyword evidence="4 5" id="KW-0472">Membrane</keyword>
<dbReference type="RefSeq" id="WP_187760035.1">
    <property type="nucleotide sequence ID" value="NZ_CP061038.1"/>
</dbReference>
<dbReference type="GO" id="GO:0016874">
    <property type="term" value="F:ligase activity"/>
    <property type="evidence" value="ECO:0007669"/>
    <property type="project" value="UniProtKB-KW"/>
</dbReference>
<keyword evidence="8" id="KW-1185">Reference proteome</keyword>
<evidence type="ECO:0000256" key="1">
    <source>
        <dbReference type="ARBA" id="ARBA00004141"/>
    </source>
</evidence>
<feature type="transmembrane region" description="Helical" evidence="5">
    <location>
        <begin position="190"/>
        <end position="207"/>
    </location>
</feature>
<evidence type="ECO:0000256" key="4">
    <source>
        <dbReference type="ARBA" id="ARBA00023136"/>
    </source>
</evidence>
<feature type="transmembrane region" description="Helical" evidence="5">
    <location>
        <begin position="29"/>
        <end position="47"/>
    </location>
</feature>
<dbReference type="PANTHER" id="PTHR37422:SF13">
    <property type="entry name" value="LIPOPOLYSACCHARIDE BIOSYNTHESIS PROTEIN PA4999-RELATED"/>
    <property type="match status" value="1"/>
</dbReference>
<feature type="transmembrane region" description="Helical" evidence="5">
    <location>
        <begin position="312"/>
        <end position="333"/>
    </location>
</feature>
<feature type="transmembrane region" description="Helical" evidence="5">
    <location>
        <begin position="114"/>
        <end position="133"/>
    </location>
</feature>
<dbReference type="AlphaFoldDB" id="A0A7H0LDD4"/>
<feature type="transmembrane region" description="Helical" evidence="5">
    <location>
        <begin position="354"/>
        <end position="377"/>
    </location>
</feature>
<evidence type="ECO:0000313" key="8">
    <source>
        <dbReference type="Proteomes" id="UP000516148"/>
    </source>
</evidence>
<feature type="transmembrane region" description="Helical" evidence="5">
    <location>
        <begin position="219"/>
        <end position="236"/>
    </location>
</feature>
<dbReference type="EMBL" id="CP061038">
    <property type="protein sequence ID" value="QNQ07687.1"/>
    <property type="molecule type" value="Genomic_DNA"/>
</dbReference>
<feature type="domain" description="O-antigen ligase-related" evidence="6">
    <location>
        <begin position="226"/>
        <end position="369"/>
    </location>
</feature>
<sequence>MNRTAPIIPATIFLCVAIVLGGSSRGGVYANAAIQFAAALGIALAIVSRHNYPGGTQKGLLLLLCGAVGLAVFQLVPLPPVLWSALPARDIVTQGMALAGVENGWRQISLTPEGTIGAALSMLPVIAAALIGMRAPRVGLIALFIMLILLLILSVSVGLAQRMTGIESPFYLYEISNRGEATGLFANSNHLATLCVLSIPAATALFVAQRGSTKPNASWLVLISIVLVALFGIWIANSLAGIGLSLIGLASIFLIARLRRGNSKVRMGVIGAIGVSVLAIGVIATVLIWGHVSSGQFAAGSEMGRPQLWSRTIKAIGTFMPFGSGVGGFRAVFPQFEDAQTVTRVYANHAHNDILELIMTGGVPAVILMLGFAAWWLRTTIVIWRAATRDAFSEAATVITGIIILHEFVDYPLRTAAIAVIFGLCCGVMARPRRIVEPEEAPERASRHLAA</sequence>
<gene>
    <name evidence="7" type="ORF">H3Z74_12740</name>
</gene>
<dbReference type="Proteomes" id="UP000516148">
    <property type="component" value="Chromosome"/>
</dbReference>